<organism evidence="1 2">
    <name type="scientific">Aphanothece hegewaldii CCALA 016</name>
    <dbReference type="NCBI Taxonomy" id="2107694"/>
    <lineage>
        <taxon>Bacteria</taxon>
        <taxon>Bacillati</taxon>
        <taxon>Cyanobacteriota</taxon>
        <taxon>Cyanophyceae</taxon>
        <taxon>Oscillatoriophycideae</taxon>
        <taxon>Chroococcales</taxon>
        <taxon>Aphanothecaceae</taxon>
        <taxon>Aphanothece</taxon>
    </lineage>
</organism>
<evidence type="ECO:0000313" key="1">
    <source>
        <dbReference type="EMBL" id="PSF37098.1"/>
    </source>
</evidence>
<proteinExistence type="predicted"/>
<gene>
    <name evidence="1" type="ORF">C7H19_11705</name>
</gene>
<dbReference type="Pfam" id="PF14136">
    <property type="entry name" value="DUF4303"/>
    <property type="match status" value="1"/>
</dbReference>
<dbReference type="Proteomes" id="UP000239001">
    <property type="component" value="Unassembled WGS sequence"/>
</dbReference>
<evidence type="ECO:0000313" key="2">
    <source>
        <dbReference type="Proteomes" id="UP000239001"/>
    </source>
</evidence>
<dbReference type="AlphaFoldDB" id="A0A2T1LXL5"/>
<accession>A0A2T1LXL5</accession>
<dbReference type="InterPro" id="IPR025409">
    <property type="entry name" value="DUF4303"/>
</dbReference>
<evidence type="ECO:0008006" key="3">
    <source>
        <dbReference type="Google" id="ProtNLM"/>
    </source>
</evidence>
<comment type="caution">
    <text evidence="1">The sequence shown here is derived from an EMBL/GenBank/DDBJ whole genome shotgun (WGS) entry which is preliminary data.</text>
</comment>
<keyword evidence="2" id="KW-1185">Reference proteome</keyword>
<reference evidence="1 2" key="1">
    <citation type="submission" date="2018-03" db="EMBL/GenBank/DDBJ databases">
        <title>The ancient ancestry and fast evolution of plastids.</title>
        <authorList>
            <person name="Moore K.R."/>
            <person name="Magnabosco C."/>
            <person name="Momper L."/>
            <person name="Gold D.A."/>
            <person name="Bosak T."/>
            <person name="Fournier G.P."/>
        </authorList>
    </citation>
    <scope>NUCLEOTIDE SEQUENCE [LARGE SCALE GENOMIC DNA]</scope>
    <source>
        <strain evidence="1 2">CCALA 016</strain>
    </source>
</reference>
<dbReference type="OrthoDB" id="3078625at2"/>
<dbReference type="RefSeq" id="WP_106457063.1">
    <property type="nucleotide sequence ID" value="NZ_PXOH01000011.1"/>
</dbReference>
<reference evidence="1 2" key="2">
    <citation type="submission" date="2018-03" db="EMBL/GenBank/DDBJ databases">
        <authorList>
            <person name="Keele B.F."/>
        </authorList>
    </citation>
    <scope>NUCLEOTIDE SEQUENCE [LARGE SCALE GENOMIC DNA]</scope>
    <source>
        <strain evidence="1 2">CCALA 016</strain>
    </source>
</reference>
<protein>
    <recommendedName>
        <fullName evidence="3">DUF4303 domain-containing protein</fullName>
    </recommendedName>
</protein>
<dbReference type="EMBL" id="PXOH01000011">
    <property type="protein sequence ID" value="PSF37098.1"/>
    <property type="molecule type" value="Genomic_DNA"/>
</dbReference>
<sequence>MSENNEKKFIIIQNAITQGIREFLVAFENNWPNETMYAFLLEVSCEGTSLEAVAATEEGLTRIAKKYAESYFNELQINEKRIELRWGSPEDGWYPSYNGNYFNYANQLLIDAHNDQLMELYDGKLNQLALNVLHKLDMQGLFGHMKIRQQRAIGICYVGGDNSDEEFLHWLRVINSIDVVERVKREMAARNEIYIKSHKT</sequence>
<name>A0A2T1LXL5_9CHRO</name>